<reference evidence="1 2" key="1">
    <citation type="submission" date="2019-08" db="EMBL/GenBank/DDBJ databases">
        <authorList>
            <person name="Peeters C."/>
        </authorList>
    </citation>
    <scope>NUCLEOTIDE SEQUENCE [LARGE SCALE GENOMIC DNA]</scope>
    <source>
        <strain evidence="1 2">LMG 31111</strain>
    </source>
</reference>
<dbReference type="AlphaFoldDB" id="A0A5E4SMQ2"/>
<proteinExistence type="predicted"/>
<dbReference type="Proteomes" id="UP000383971">
    <property type="component" value="Unassembled WGS sequence"/>
</dbReference>
<accession>A0A5E4SMQ2</accession>
<gene>
    <name evidence="1" type="ORF">PCO31111_00870</name>
</gene>
<evidence type="ECO:0000313" key="2">
    <source>
        <dbReference type="Proteomes" id="UP000383971"/>
    </source>
</evidence>
<dbReference type="EMBL" id="CABPSE010000002">
    <property type="protein sequence ID" value="VVD76243.1"/>
    <property type="molecule type" value="Genomic_DNA"/>
</dbReference>
<keyword evidence="2" id="KW-1185">Reference proteome</keyword>
<organism evidence="1 2">
    <name type="scientific">Pandoraea communis</name>
    <dbReference type="NCBI Taxonomy" id="2508297"/>
    <lineage>
        <taxon>Bacteria</taxon>
        <taxon>Pseudomonadati</taxon>
        <taxon>Pseudomonadota</taxon>
        <taxon>Betaproteobacteria</taxon>
        <taxon>Burkholderiales</taxon>
        <taxon>Burkholderiaceae</taxon>
        <taxon>Pandoraea</taxon>
    </lineage>
</organism>
<name>A0A5E4SMQ2_9BURK</name>
<evidence type="ECO:0000313" key="1">
    <source>
        <dbReference type="EMBL" id="VVD76243.1"/>
    </source>
</evidence>
<protein>
    <submittedName>
        <fullName evidence="1">Uncharacterized protein</fullName>
    </submittedName>
</protein>
<sequence>MPFAAFAYLGAKCAVATGAMVGIVKGATALLHYGLSLIAG</sequence>